<dbReference type="KEGG" id="lve:103076213"/>
<dbReference type="GO" id="GO:0005886">
    <property type="term" value="C:plasma membrane"/>
    <property type="evidence" value="ECO:0007669"/>
    <property type="project" value="UniProtKB-SubCell"/>
</dbReference>
<evidence type="ECO:0000256" key="12">
    <source>
        <dbReference type="ARBA" id="ARBA00023004"/>
    </source>
</evidence>
<name>A0A340XUJ4_LIPVE</name>
<keyword evidence="9" id="KW-0479">Metal-binding</keyword>
<comment type="subunit">
    <text evidence="15">Monomer. Interacts with MMP14.</text>
</comment>
<dbReference type="RefSeq" id="XP_007465046.1">
    <property type="nucleotide sequence ID" value="XM_007464984.1"/>
</dbReference>
<feature type="compositionally biased region" description="Low complexity" evidence="16">
    <location>
        <begin position="254"/>
        <end position="264"/>
    </location>
</feature>
<evidence type="ECO:0000256" key="11">
    <source>
        <dbReference type="ARBA" id="ARBA00023002"/>
    </source>
</evidence>
<dbReference type="InterPro" id="IPR014710">
    <property type="entry name" value="RmlC-like_jellyroll"/>
</dbReference>
<gene>
    <name evidence="18" type="primary">LOC103076213</name>
    <name evidence="15" type="synonym">ADI1</name>
    <name evidence="15" type="synonym">MTCBP1</name>
</gene>
<evidence type="ECO:0000256" key="8">
    <source>
        <dbReference type="ARBA" id="ARBA00022605"/>
    </source>
</evidence>
<dbReference type="Pfam" id="PF03079">
    <property type="entry name" value="ARD"/>
    <property type="match status" value="1"/>
</dbReference>
<comment type="cofactor">
    <cofactor evidence="2">
        <name>Fe(2+)</name>
        <dbReference type="ChEBI" id="CHEBI:29033"/>
    </cofactor>
</comment>
<keyword evidence="15" id="KW-1003">Cell membrane</keyword>
<keyword evidence="15" id="KW-0472">Membrane</keyword>
<dbReference type="GO" id="GO:0010309">
    <property type="term" value="F:acireductone dioxygenase [iron(II)-requiring] activity"/>
    <property type="evidence" value="ECO:0007669"/>
    <property type="project" value="UniProtKB-EC"/>
</dbReference>
<dbReference type="SUPFAM" id="SSF51182">
    <property type="entry name" value="RmlC-like cupins"/>
    <property type="match status" value="1"/>
</dbReference>
<dbReference type="AlphaFoldDB" id="A0A340XUJ4"/>
<evidence type="ECO:0000256" key="13">
    <source>
        <dbReference type="ARBA" id="ARBA00023167"/>
    </source>
</evidence>
<accession>A0A340XUJ4</accession>
<evidence type="ECO:0000256" key="6">
    <source>
        <dbReference type="ARBA" id="ARBA00022490"/>
    </source>
</evidence>
<dbReference type="InParanoid" id="A0A340XUJ4"/>
<dbReference type="GO" id="GO:0005634">
    <property type="term" value="C:nucleus"/>
    <property type="evidence" value="ECO:0007669"/>
    <property type="project" value="UniProtKB-SubCell"/>
</dbReference>
<comment type="subcellular location">
    <subcellularLocation>
        <location evidence="5 15">Cell membrane</location>
        <topology evidence="5 15">Peripheral membrane protein</topology>
        <orientation evidence="5 15">Cytoplasmic side</orientation>
    </subcellularLocation>
    <subcellularLocation>
        <location evidence="15">Cytoplasm</location>
    </subcellularLocation>
    <subcellularLocation>
        <location evidence="4 15">Nucleus</location>
    </subcellularLocation>
    <text evidence="15">Localizes to the plasma membrane when complexed to MMP14.</text>
</comment>
<evidence type="ECO:0000256" key="16">
    <source>
        <dbReference type="SAM" id="MobiDB-lite"/>
    </source>
</evidence>
<sequence length="609" mass="66895">MAVCKEGIVPQLSLQIKTIAPTDKMIVKDFEAELKDLAVNSALFPMCIIIHLEIQAPTAQKGAHTLLLTCHSEHKLDSLAYKLSVHRQIYYLKIFTLQAERIGFLPLKITKGKTDEQRPTDTHGSPTSQGVHLLYTSAGSCAPLGRLDGGGDRAGIRRSCSSRAGAAPRWVDVWAGGELRPGPKLSAVQLQGQRRHLLTSGRLSQVAAFGGRGVLRSRSGLLLPPPRPPRPSRAPGGFAPRTLPTGPAGGGRGRSAPGRALRGPHSSERRCWCLGGGLPWSEPVLAAPARSPCAGELAAASPRPSHLGVPAPGSTLSSQTRFDLKLHAVQTSGQDGEKARGSRLLSLRVFPGRSLTRTPGLGQCSKAVPRKARLRWGSWAARWAYQALRRNLATEDASPSSSERRPASSLRTSKGRSTGLGPGGSDPSPATVQAWYMDDSADNPPWLHHAEPVRPVGLEQLRGLGVLYWKLDANKYENDPQLEKIRKERNCSWMDIITIGGDKRPNYEEKIKMIYKEHLHLDDKIRVILDGSGYFDVRDKEDRWIRTIMEKGDMITLPAGIYHRFTLDEKKYEKATRLFVGDPVWMAYNRPADNFEARRQNLELLAQTA</sequence>
<keyword evidence="8" id="KW-0028">Amino-acid biosynthesis</keyword>
<comment type="similarity">
    <text evidence="15">Belongs to the acireductone dioxygenase (ARD) family.</text>
</comment>
<dbReference type="Proteomes" id="UP000265300">
    <property type="component" value="Unplaced"/>
</dbReference>
<dbReference type="HAMAP" id="MF_03154">
    <property type="entry name" value="Salvage_MtnD_euk"/>
    <property type="match status" value="1"/>
</dbReference>
<reference evidence="18" key="1">
    <citation type="submission" date="2025-08" db="UniProtKB">
        <authorList>
            <consortium name="RefSeq"/>
        </authorList>
    </citation>
    <scope>IDENTIFICATION</scope>
</reference>
<keyword evidence="17" id="KW-1185">Reference proteome</keyword>
<comment type="function">
    <text evidence="15">Probable inactive acireductone dioxygenase.</text>
</comment>
<dbReference type="InterPro" id="IPR004313">
    <property type="entry name" value="ARD"/>
</dbReference>
<feature type="region of interest" description="Disordered" evidence="16">
    <location>
        <begin position="218"/>
        <end position="266"/>
    </location>
</feature>
<evidence type="ECO:0000256" key="15">
    <source>
        <dbReference type="HAMAP-Rule" id="MF_03154"/>
    </source>
</evidence>
<keyword evidence="10" id="KW-0223">Dioxygenase</keyword>
<feature type="compositionally biased region" description="Pro residues" evidence="16">
    <location>
        <begin position="223"/>
        <end position="232"/>
    </location>
</feature>
<comment type="caution">
    <text evidence="15">Lacks conserved residue(s) required for the propagation of feature annotation.</text>
</comment>
<feature type="compositionally biased region" description="Low complexity" evidence="16">
    <location>
        <begin position="233"/>
        <end position="246"/>
    </location>
</feature>
<comment type="cofactor">
    <cofactor evidence="3">
        <name>Ni(2+)</name>
        <dbReference type="ChEBI" id="CHEBI:49786"/>
    </cofactor>
</comment>
<evidence type="ECO:0000256" key="4">
    <source>
        <dbReference type="ARBA" id="ARBA00004123"/>
    </source>
</evidence>
<keyword evidence="11" id="KW-0560">Oxidoreductase</keyword>
<dbReference type="CDD" id="cd02232">
    <property type="entry name" value="cupin_ARD"/>
    <property type="match status" value="1"/>
</dbReference>
<evidence type="ECO:0000256" key="3">
    <source>
        <dbReference type="ARBA" id="ARBA00001967"/>
    </source>
</evidence>
<dbReference type="InterPro" id="IPR011051">
    <property type="entry name" value="RmlC_Cupin_sf"/>
</dbReference>
<evidence type="ECO:0000313" key="17">
    <source>
        <dbReference type="Proteomes" id="UP000265300"/>
    </source>
</evidence>
<keyword evidence="7" id="KW-0533">Nickel</keyword>
<dbReference type="FunFam" id="2.60.120.10:FF:000031">
    <property type="entry name" value="1,2-dihydroxy-3-keto-5-methylthiopentene dioxygenase"/>
    <property type="match status" value="1"/>
</dbReference>
<evidence type="ECO:0000256" key="9">
    <source>
        <dbReference type="ARBA" id="ARBA00022723"/>
    </source>
</evidence>
<proteinExistence type="inferred from homology"/>
<organism evidence="17 18">
    <name type="scientific">Lipotes vexillifer</name>
    <name type="common">Yangtze river dolphin</name>
    <dbReference type="NCBI Taxonomy" id="118797"/>
    <lineage>
        <taxon>Eukaryota</taxon>
        <taxon>Metazoa</taxon>
        <taxon>Chordata</taxon>
        <taxon>Craniata</taxon>
        <taxon>Vertebrata</taxon>
        <taxon>Euteleostomi</taxon>
        <taxon>Mammalia</taxon>
        <taxon>Eutheria</taxon>
        <taxon>Laurasiatheria</taxon>
        <taxon>Artiodactyla</taxon>
        <taxon>Whippomorpha</taxon>
        <taxon>Cetacea</taxon>
        <taxon>Odontoceti</taxon>
        <taxon>Lipotidae</taxon>
        <taxon>Lipotes</taxon>
    </lineage>
</organism>
<keyword evidence="12" id="KW-0408">Iron</keyword>
<keyword evidence="6 15" id="KW-0963">Cytoplasm</keyword>
<keyword evidence="14 15" id="KW-0539">Nucleus</keyword>
<evidence type="ECO:0000256" key="10">
    <source>
        <dbReference type="ARBA" id="ARBA00022964"/>
    </source>
</evidence>
<comment type="catalytic activity">
    <reaction evidence="1">
        <text>1,2-dihydroxy-5-(methylsulfanyl)pent-1-en-3-one + O2 = 4-methylsulfanyl-2-oxobutanoate + formate + 2 H(+)</text>
        <dbReference type="Rhea" id="RHEA:24504"/>
        <dbReference type="ChEBI" id="CHEBI:15378"/>
        <dbReference type="ChEBI" id="CHEBI:15379"/>
        <dbReference type="ChEBI" id="CHEBI:15740"/>
        <dbReference type="ChEBI" id="CHEBI:16723"/>
        <dbReference type="ChEBI" id="CHEBI:49252"/>
        <dbReference type="EC" id="1.13.11.54"/>
    </reaction>
</comment>
<feature type="region of interest" description="Disordered" evidence="16">
    <location>
        <begin position="392"/>
        <end position="432"/>
    </location>
</feature>
<comment type="caution">
    <text evidence="15">This enzyme lacks one or more conserved metal-binding sites. It may be non-functional.</text>
</comment>
<evidence type="ECO:0000256" key="14">
    <source>
        <dbReference type="ARBA" id="ARBA00023242"/>
    </source>
</evidence>
<evidence type="ECO:0000256" key="7">
    <source>
        <dbReference type="ARBA" id="ARBA00022596"/>
    </source>
</evidence>
<evidence type="ECO:0000256" key="1">
    <source>
        <dbReference type="ARBA" id="ARBA00000428"/>
    </source>
</evidence>
<dbReference type="GO" id="GO:0005737">
    <property type="term" value="C:cytoplasm"/>
    <property type="evidence" value="ECO:0007669"/>
    <property type="project" value="UniProtKB-SubCell"/>
</dbReference>
<dbReference type="InterPro" id="IPR027496">
    <property type="entry name" value="ARD_euk"/>
</dbReference>
<keyword evidence="13" id="KW-0486">Methionine biosynthesis</keyword>
<dbReference type="Gene3D" id="2.60.120.10">
    <property type="entry name" value="Jelly Rolls"/>
    <property type="match status" value="1"/>
</dbReference>
<dbReference type="PANTHER" id="PTHR23418">
    <property type="entry name" value="ACIREDUCTONE DIOXYGENASE"/>
    <property type="match status" value="1"/>
</dbReference>
<dbReference type="PANTHER" id="PTHR23418:SF0">
    <property type="entry name" value="ACIREDUCTONE DIOXYGENASE"/>
    <property type="match status" value="1"/>
</dbReference>
<dbReference type="STRING" id="118797.A0A340XUJ4"/>
<protein>
    <recommendedName>
        <fullName evidence="15">Probable inactive acireductone dioxygenase</fullName>
    </recommendedName>
    <alternativeName>
        <fullName evidence="15">Membrane-type 1 matrix metalloproteinase cytoplasmic tail-binding protein 1</fullName>
        <shortName evidence="15">MTCBP-1</shortName>
    </alternativeName>
</protein>
<dbReference type="GO" id="GO:0046872">
    <property type="term" value="F:metal ion binding"/>
    <property type="evidence" value="ECO:0007669"/>
    <property type="project" value="UniProtKB-KW"/>
</dbReference>
<dbReference type="GO" id="GO:0019509">
    <property type="term" value="P:L-methionine salvage from methylthioadenosine"/>
    <property type="evidence" value="ECO:0007669"/>
    <property type="project" value="InterPro"/>
</dbReference>
<evidence type="ECO:0000256" key="5">
    <source>
        <dbReference type="ARBA" id="ARBA00004413"/>
    </source>
</evidence>
<dbReference type="GeneID" id="103076213"/>
<evidence type="ECO:0000256" key="2">
    <source>
        <dbReference type="ARBA" id="ARBA00001954"/>
    </source>
</evidence>
<evidence type="ECO:0000313" key="18">
    <source>
        <dbReference type="RefSeq" id="XP_007465046.1"/>
    </source>
</evidence>